<keyword evidence="3" id="KW-1185">Reference proteome</keyword>
<evidence type="ECO:0000256" key="1">
    <source>
        <dbReference type="SAM" id="Coils"/>
    </source>
</evidence>
<keyword evidence="1" id="KW-0175">Coiled coil</keyword>
<evidence type="ECO:0000313" key="2">
    <source>
        <dbReference type="EMBL" id="WAR21302.1"/>
    </source>
</evidence>
<evidence type="ECO:0008006" key="4">
    <source>
        <dbReference type="Google" id="ProtNLM"/>
    </source>
</evidence>
<protein>
    <recommendedName>
        <fullName evidence="4">Short-chain collagen C4</fullName>
    </recommendedName>
</protein>
<feature type="coiled-coil region" evidence="1">
    <location>
        <begin position="55"/>
        <end position="89"/>
    </location>
</feature>
<dbReference type="PANTHER" id="PTHR24024">
    <property type="entry name" value="PULMONARY SURFACTANT-ASSOCIATED PROTEIN A"/>
    <property type="match status" value="1"/>
</dbReference>
<reference evidence="2" key="1">
    <citation type="submission" date="2022-11" db="EMBL/GenBank/DDBJ databases">
        <title>Centuries of genome instability and evolution in soft-shell clam transmissible cancer (bioRxiv).</title>
        <authorList>
            <person name="Hart S.F.M."/>
            <person name="Yonemitsu M.A."/>
            <person name="Giersch R.M."/>
            <person name="Beal B.F."/>
            <person name="Arriagada G."/>
            <person name="Davis B.W."/>
            <person name="Ostrander E.A."/>
            <person name="Goff S.P."/>
            <person name="Metzger M.J."/>
        </authorList>
    </citation>
    <scope>NUCLEOTIDE SEQUENCE</scope>
    <source>
        <strain evidence="2">MELC-2E11</strain>
        <tissue evidence="2">Siphon/mantle</tissue>
    </source>
</reference>
<proteinExistence type="predicted"/>
<dbReference type="EMBL" id="CP111023">
    <property type="protein sequence ID" value="WAR21302.1"/>
    <property type="molecule type" value="Genomic_DNA"/>
</dbReference>
<accession>A0ABY7FIA6</accession>
<organism evidence="2 3">
    <name type="scientific">Mya arenaria</name>
    <name type="common">Soft-shell clam</name>
    <dbReference type="NCBI Taxonomy" id="6604"/>
    <lineage>
        <taxon>Eukaryota</taxon>
        <taxon>Metazoa</taxon>
        <taxon>Spiralia</taxon>
        <taxon>Lophotrochozoa</taxon>
        <taxon>Mollusca</taxon>
        <taxon>Bivalvia</taxon>
        <taxon>Autobranchia</taxon>
        <taxon>Heteroconchia</taxon>
        <taxon>Euheterodonta</taxon>
        <taxon>Imparidentia</taxon>
        <taxon>Neoheterodontei</taxon>
        <taxon>Myida</taxon>
        <taxon>Myoidea</taxon>
        <taxon>Myidae</taxon>
        <taxon>Mya</taxon>
    </lineage>
</organism>
<evidence type="ECO:0000313" key="3">
    <source>
        <dbReference type="Proteomes" id="UP001164746"/>
    </source>
</evidence>
<name>A0ABY7FIA6_MYAAR</name>
<dbReference type="PANTHER" id="PTHR24024:SF18">
    <property type="entry name" value="SHORT-CHAIN COLLAGEN C4-LIKE"/>
    <property type="match status" value="1"/>
</dbReference>
<dbReference type="Proteomes" id="UP001164746">
    <property type="component" value="Chromosome 12"/>
</dbReference>
<sequence>MSSEGWKHDPKAVVHEERESKMNLKLNVGLVLSCCGASGEDARTDSSKRLVLHSAEDQAAEINSLKQTIASMQTTITSLQADFQALQNAHTSLNGQVNTMTTQTGTNGSIFIRWGRKQCPANADLIYKVIKHSVWKLQEFGRKNILSFCLGYTSGKRYDDVGSGVDTFCLPEEPLWGKYSDATNGYRAYIYGSEIHHDASDNEFPYAVHNQDMPCAVCLSERALNLMIPGRTACYPGWTLDYSGYMMTNVQGRESGQDTICVDDHPEFLDHGGSDDSQHILYLAIRPEGVGMTLEAVFIRSVCRRSRCVESTVKQLTVIERISTVLSEIHYVDSDNEFPYAVHNQDKPCAVCRSERALNLMIPGRTACYPGWTLEYSGYMMTNLKDRDCQDSICVDDQPEFLDHGGSDDSQHILYLMQAKCTNGSIFIRWGRKQCPVHADLIYKGYTSGKRFNDVGSGVDTFCLPEEPVWGKYSDATERHRGYIYGSEIDYNDGDNIFPYSVDSQDIPCAVCRSKRALNFLVPGRISCYSGWTLEYSGFMMTAYANRESGQDTICVDDHPEFLDHGGSEDDQHVLYLVEAKCINGSIFIRWGRKQCPGTADLIYKGYTSGKHYNDSGSGVDTFCLPEEPVWGKYSDAAESDRAYIYGTEIDNNDDDNVFPYPVNQQDMPCAVCRSERALNLMIPGRTACYSGWTLEYSGYMTTAIQGRNSGQDTICVDDHPEFLDHGGSDDNQHVLYLVETKCGSLPCPPYANNRELPCAVCSK</sequence>
<dbReference type="InterPro" id="IPR051077">
    <property type="entry name" value="Ca-dependent_lectin"/>
</dbReference>
<gene>
    <name evidence="2" type="ORF">MAR_015276</name>
</gene>